<dbReference type="EMBL" id="DPRK01000266">
    <property type="protein sequence ID" value="HCY83084.1"/>
    <property type="molecule type" value="Genomic_DNA"/>
</dbReference>
<protein>
    <submittedName>
        <fullName evidence="1">Uncharacterized protein</fullName>
    </submittedName>
</protein>
<dbReference type="Proteomes" id="UP000263268">
    <property type="component" value="Unassembled WGS sequence"/>
</dbReference>
<name>A0A3D6BW34_9FLAO</name>
<gene>
    <name evidence="1" type="ORF">DHV22_16520</name>
</gene>
<dbReference type="AlphaFoldDB" id="A0A3D6BW34"/>
<evidence type="ECO:0000313" key="1">
    <source>
        <dbReference type="EMBL" id="HCY83084.1"/>
    </source>
</evidence>
<sequence length="62" mass="7290">MKFTYQLTDDEGNVSDVAAMSFKKMLKKIDNKKSYNVIYKNKKGNLQNKRIINGKVIYKRQT</sequence>
<comment type="caution">
    <text evidence="1">The sequence shown here is derived from an EMBL/GenBank/DDBJ whole genome shotgun (WGS) entry which is preliminary data.</text>
</comment>
<reference evidence="1 2" key="1">
    <citation type="journal article" date="2018" name="Nat. Biotechnol.">
        <title>A standardized bacterial taxonomy based on genome phylogeny substantially revises the tree of life.</title>
        <authorList>
            <person name="Parks D.H."/>
            <person name="Chuvochina M."/>
            <person name="Waite D.W."/>
            <person name="Rinke C."/>
            <person name="Skarshewski A."/>
            <person name="Chaumeil P.A."/>
            <person name="Hugenholtz P."/>
        </authorList>
    </citation>
    <scope>NUCLEOTIDE SEQUENCE [LARGE SCALE GENOMIC DNA]</scope>
    <source>
        <strain evidence="1">UBA10227</strain>
    </source>
</reference>
<organism evidence="1 2">
    <name type="scientific">Xanthomarina gelatinilytica</name>
    <dbReference type="NCBI Taxonomy" id="1137281"/>
    <lineage>
        <taxon>Bacteria</taxon>
        <taxon>Pseudomonadati</taxon>
        <taxon>Bacteroidota</taxon>
        <taxon>Flavobacteriia</taxon>
        <taxon>Flavobacteriales</taxon>
        <taxon>Flavobacteriaceae</taxon>
        <taxon>Xanthomarina</taxon>
    </lineage>
</organism>
<evidence type="ECO:0000313" key="2">
    <source>
        <dbReference type="Proteomes" id="UP000263268"/>
    </source>
</evidence>
<accession>A0A3D6BW34</accession>
<proteinExistence type="predicted"/>